<dbReference type="Gene3D" id="2.60.40.3080">
    <property type="match status" value="1"/>
</dbReference>
<keyword evidence="1" id="KW-0732">Signal</keyword>
<evidence type="ECO:0000256" key="1">
    <source>
        <dbReference type="ARBA" id="ARBA00022729"/>
    </source>
</evidence>
<accession>A0A6V6ZBP4</accession>
<dbReference type="Pfam" id="PF18962">
    <property type="entry name" value="Por_Secre_tail"/>
    <property type="match status" value="1"/>
</dbReference>
<dbReference type="EMBL" id="CAIJDO010000246">
    <property type="protein sequence ID" value="CAD0009079.1"/>
    <property type="molecule type" value="Genomic_DNA"/>
</dbReference>
<dbReference type="RefSeq" id="WP_035136767.1">
    <property type="nucleotide sequence ID" value="NZ_CAIJDO010000246.1"/>
</dbReference>
<sequence length="600" mass="66351">MRKNYIHLVLLLLLNVSMFGQKVTISPTLINGMGYSGGSINLGSVPTTTVSLSVKVDVPSSAAAGNQGTIKIYFSRGTALGSNVTNGGDGGALYFGGGNVATRSFVIELNWSDFLTSGGFIYAEYNNGTAYKSSNITVIKNSTVNTGTNLNPPKDAPNPKNIANTICCDQTIRLGEKPEQITGSQYLNPYDTLPYGIASVWETTARSPIIFDNINKTLTIDYITEPGDITIKRNLGYYHNFEPVNKSNTIKIKVLPSPILTNTITTNDVSNSDGYYELSNVKTLNLYGFSSKVNLNMMQDPSHINQRGDNITDVDSYRWEYKNNKLASNPWITIPNEIYGYLNFSDPSQLSNTEDTNYLIRRIAIYKNVSRVSNEINVLVRGLRFNNTICCDQILKIETPTNFEDPQTIIGSTVIVDKPIREGQNFKIKSITYQWQSQSTTGVYPTSIWSDISGARSKDYLPSQPLKVVFNTRGGYAFESSYKYRRVVTINYSVVTTKLINGTATSYSNETYLNGAASTPYIKVYPNPTSSILTIECTVDISDAKVIIHNIMGTIVNSNDFSVLNPRSISIDVSNFIAGTYFITIENEHLGTIQRAFIKQ</sequence>
<evidence type="ECO:0000313" key="3">
    <source>
        <dbReference type="EMBL" id="CAD0009079.1"/>
    </source>
</evidence>
<dbReference type="Proteomes" id="UP000556700">
    <property type="component" value="Unassembled WGS sequence"/>
</dbReference>
<organism evidence="3 4">
    <name type="scientific">Flavobacterium chungangense</name>
    <dbReference type="NCBI Taxonomy" id="554283"/>
    <lineage>
        <taxon>Bacteria</taxon>
        <taxon>Pseudomonadati</taxon>
        <taxon>Bacteroidota</taxon>
        <taxon>Flavobacteriia</taxon>
        <taxon>Flavobacteriales</taxon>
        <taxon>Flavobacteriaceae</taxon>
        <taxon>Flavobacterium</taxon>
    </lineage>
</organism>
<dbReference type="NCBIfam" id="TIGR04183">
    <property type="entry name" value="Por_Secre_tail"/>
    <property type="match status" value="1"/>
</dbReference>
<evidence type="ECO:0000259" key="2">
    <source>
        <dbReference type="Pfam" id="PF18962"/>
    </source>
</evidence>
<dbReference type="AlphaFoldDB" id="A0A6V6ZBP4"/>
<name>A0A6V6ZBP4_9FLAO</name>
<gene>
    <name evidence="3" type="ORF">FLACHUCJ7_04079</name>
</gene>
<reference evidence="3 4" key="1">
    <citation type="submission" date="2020-06" db="EMBL/GenBank/DDBJ databases">
        <authorList>
            <person name="Criscuolo A."/>
        </authorList>
    </citation>
    <scope>NUCLEOTIDE SEQUENCE [LARGE SCALE GENOMIC DNA]</scope>
    <source>
        <strain evidence="4">CIP 110025</strain>
    </source>
</reference>
<evidence type="ECO:0000313" key="4">
    <source>
        <dbReference type="Proteomes" id="UP000556700"/>
    </source>
</evidence>
<dbReference type="InterPro" id="IPR026444">
    <property type="entry name" value="Secre_tail"/>
</dbReference>
<comment type="caution">
    <text evidence="3">The sequence shown here is derived from an EMBL/GenBank/DDBJ whole genome shotgun (WGS) entry which is preliminary data.</text>
</comment>
<keyword evidence="4" id="KW-1185">Reference proteome</keyword>
<feature type="domain" description="Secretion system C-terminal sorting" evidence="2">
    <location>
        <begin position="524"/>
        <end position="596"/>
    </location>
</feature>
<proteinExistence type="predicted"/>
<protein>
    <submittedName>
        <fullName evidence="3">Secretion protein</fullName>
    </submittedName>
</protein>